<dbReference type="RefSeq" id="WP_038566760.1">
    <property type="nucleotide sequence ID" value="NZ_CP008889.1"/>
</dbReference>
<sequence length="176" mass="18739">MNPTPGADTARRSTTAPVSTASTSSGSSDESMTASAPGSSRLDALRSPGAAQAMRFAMVGIASTVLYTVLFAVLDTRMNHQIANILALLICTVLNTWVNQRFTFDAAGHERGRDAHLQSLAILVVTLAVTSGALALEHHQWPQASTLWDTVTVTVGNAIATVIRFVVFRRIFAARD</sequence>
<comment type="similarity">
    <text evidence="2">Belongs to the GtrA family.</text>
</comment>
<dbReference type="GO" id="GO:0000271">
    <property type="term" value="P:polysaccharide biosynthetic process"/>
    <property type="evidence" value="ECO:0007669"/>
    <property type="project" value="InterPro"/>
</dbReference>
<evidence type="ECO:0000256" key="3">
    <source>
        <dbReference type="ARBA" id="ARBA00022692"/>
    </source>
</evidence>
<keyword evidence="4 7" id="KW-1133">Transmembrane helix</keyword>
<evidence type="ECO:0000256" key="1">
    <source>
        <dbReference type="ARBA" id="ARBA00004141"/>
    </source>
</evidence>
<evidence type="ECO:0000313" key="10">
    <source>
        <dbReference type="Proteomes" id="UP000027986"/>
    </source>
</evidence>
<reference evidence="9 10" key="1">
    <citation type="submission" date="2014-07" db="EMBL/GenBank/DDBJ databases">
        <title>Genome Sequencing of Dermacoccus nishinomiyaensis.</title>
        <authorList>
            <person name="Hong K.W."/>
            <person name="Chan K.G."/>
        </authorList>
    </citation>
    <scope>NUCLEOTIDE SEQUENCE [LARGE SCALE GENOMIC DNA]</scope>
    <source>
        <strain evidence="9 10">M25</strain>
    </source>
</reference>
<keyword evidence="5 7" id="KW-0472">Membrane</keyword>
<evidence type="ECO:0000256" key="2">
    <source>
        <dbReference type="ARBA" id="ARBA00009399"/>
    </source>
</evidence>
<dbReference type="EMBL" id="CP008889">
    <property type="protein sequence ID" value="AIF40022.1"/>
    <property type="molecule type" value="Genomic_DNA"/>
</dbReference>
<dbReference type="KEGG" id="dni:HX89_02510"/>
<feature type="transmembrane region" description="Helical" evidence="7">
    <location>
        <begin position="148"/>
        <end position="167"/>
    </location>
</feature>
<evidence type="ECO:0000256" key="7">
    <source>
        <dbReference type="SAM" id="Phobius"/>
    </source>
</evidence>
<dbReference type="Proteomes" id="UP000027986">
    <property type="component" value="Chromosome"/>
</dbReference>
<evidence type="ECO:0000256" key="6">
    <source>
        <dbReference type="SAM" id="MobiDB-lite"/>
    </source>
</evidence>
<feature type="domain" description="GtrA/DPMS transmembrane" evidence="8">
    <location>
        <begin position="55"/>
        <end position="171"/>
    </location>
</feature>
<gene>
    <name evidence="9" type="ORF">HX89_02510</name>
</gene>
<dbReference type="InterPro" id="IPR007267">
    <property type="entry name" value="GtrA_DPMS_TM"/>
</dbReference>
<evidence type="ECO:0000259" key="8">
    <source>
        <dbReference type="Pfam" id="PF04138"/>
    </source>
</evidence>
<dbReference type="OrthoDB" id="2369748at2"/>
<proteinExistence type="inferred from homology"/>
<evidence type="ECO:0000313" key="9">
    <source>
        <dbReference type="EMBL" id="AIF40022.1"/>
    </source>
</evidence>
<accession>A0A075JFF3</accession>
<dbReference type="InterPro" id="IPR051401">
    <property type="entry name" value="GtrA_CellWall_Glycosyl"/>
</dbReference>
<feature type="transmembrane region" description="Helical" evidence="7">
    <location>
        <begin position="56"/>
        <end position="74"/>
    </location>
</feature>
<evidence type="ECO:0000256" key="4">
    <source>
        <dbReference type="ARBA" id="ARBA00022989"/>
    </source>
</evidence>
<keyword evidence="10" id="KW-1185">Reference proteome</keyword>
<dbReference type="eggNOG" id="COG2246">
    <property type="taxonomic scope" value="Bacteria"/>
</dbReference>
<dbReference type="GO" id="GO:0005886">
    <property type="term" value="C:plasma membrane"/>
    <property type="evidence" value="ECO:0007669"/>
    <property type="project" value="TreeGrafter"/>
</dbReference>
<dbReference type="HOGENOM" id="CLU_126565_0_0_11"/>
<feature type="region of interest" description="Disordered" evidence="6">
    <location>
        <begin position="1"/>
        <end position="43"/>
    </location>
</feature>
<organism evidence="9 10">
    <name type="scientific">Dermacoccus nishinomiyaensis</name>
    <dbReference type="NCBI Taxonomy" id="1274"/>
    <lineage>
        <taxon>Bacteria</taxon>
        <taxon>Bacillati</taxon>
        <taxon>Actinomycetota</taxon>
        <taxon>Actinomycetes</taxon>
        <taxon>Micrococcales</taxon>
        <taxon>Dermacoccaceae</taxon>
        <taxon>Dermacoccus</taxon>
    </lineage>
</organism>
<evidence type="ECO:0000256" key="5">
    <source>
        <dbReference type="ARBA" id="ARBA00023136"/>
    </source>
</evidence>
<dbReference type="Pfam" id="PF04138">
    <property type="entry name" value="GtrA_DPMS_TM"/>
    <property type="match status" value="1"/>
</dbReference>
<protein>
    <recommendedName>
        <fullName evidence="8">GtrA/DPMS transmembrane domain-containing protein</fullName>
    </recommendedName>
</protein>
<dbReference type="AlphaFoldDB" id="A0A075JFF3"/>
<comment type="subcellular location">
    <subcellularLocation>
        <location evidence="1">Membrane</location>
        <topology evidence="1">Multi-pass membrane protein</topology>
    </subcellularLocation>
</comment>
<feature type="compositionally biased region" description="Low complexity" evidence="6">
    <location>
        <begin position="12"/>
        <end position="36"/>
    </location>
</feature>
<dbReference type="PANTHER" id="PTHR38459:SF1">
    <property type="entry name" value="PROPHAGE BACTOPRENOL-LINKED GLUCOSE TRANSLOCASE HOMOLOG"/>
    <property type="match status" value="1"/>
</dbReference>
<dbReference type="GeneID" id="41840100"/>
<keyword evidence="3 7" id="KW-0812">Transmembrane</keyword>
<feature type="transmembrane region" description="Helical" evidence="7">
    <location>
        <begin position="119"/>
        <end position="136"/>
    </location>
</feature>
<name>A0A075JFF3_9MICO</name>
<dbReference type="PANTHER" id="PTHR38459">
    <property type="entry name" value="PROPHAGE BACTOPRENOL-LINKED GLUCOSE TRANSLOCASE HOMOLOG"/>
    <property type="match status" value="1"/>
</dbReference>